<gene>
    <name evidence="2" type="ORF">DL89DRAFT_293898</name>
</gene>
<dbReference type="PANTHER" id="PTHR12307:SF36">
    <property type="entry name" value="GLYCOGEN-BINDING SUBUNIT 76A"/>
    <property type="match status" value="1"/>
</dbReference>
<dbReference type="PANTHER" id="PTHR12307">
    <property type="entry name" value="PROTEIN PHOSPHATASE 1 REGULATORY SUBUNIT"/>
    <property type="match status" value="1"/>
</dbReference>
<name>A0A1Y1W623_9FUNG</name>
<dbReference type="RefSeq" id="XP_040742468.1">
    <property type="nucleotide sequence ID" value="XM_040890438.1"/>
</dbReference>
<dbReference type="EMBL" id="MCFD01000009">
    <property type="protein sequence ID" value="ORX68686.1"/>
    <property type="molecule type" value="Genomic_DNA"/>
</dbReference>
<dbReference type="InterPro" id="IPR005036">
    <property type="entry name" value="CBM21_dom"/>
</dbReference>
<feature type="domain" description="CBM21" evidence="1">
    <location>
        <begin position="107"/>
        <end position="216"/>
    </location>
</feature>
<dbReference type="AlphaFoldDB" id="A0A1Y1W623"/>
<comment type="caution">
    <text evidence="2">The sequence shown here is derived from an EMBL/GenBank/DDBJ whole genome shotgun (WGS) entry which is preliminary data.</text>
</comment>
<reference evidence="2 3" key="1">
    <citation type="submission" date="2016-07" db="EMBL/GenBank/DDBJ databases">
        <title>Pervasive Adenine N6-methylation of Active Genes in Fungi.</title>
        <authorList>
            <consortium name="DOE Joint Genome Institute"/>
            <person name="Mondo S.J."/>
            <person name="Dannebaum R.O."/>
            <person name="Kuo R.C."/>
            <person name="Labutti K."/>
            <person name="Haridas S."/>
            <person name="Kuo A."/>
            <person name="Salamov A."/>
            <person name="Ahrendt S.R."/>
            <person name="Lipzen A."/>
            <person name="Sullivan W."/>
            <person name="Andreopoulos W.B."/>
            <person name="Clum A."/>
            <person name="Lindquist E."/>
            <person name="Daum C."/>
            <person name="Ramamoorthy G.K."/>
            <person name="Gryganskyi A."/>
            <person name="Culley D."/>
            <person name="Magnuson J.K."/>
            <person name="James T.Y."/>
            <person name="O'Malley M.A."/>
            <person name="Stajich J.E."/>
            <person name="Spatafora J.W."/>
            <person name="Visel A."/>
            <person name="Grigoriev I.V."/>
        </authorList>
    </citation>
    <scope>NUCLEOTIDE SEQUENCE [LARGE SCALE GENOMIC DNA]</scope>
    <source>
        <strain evidence="2 3">ATCC 12442</strain>
    </source>
</reference>
<dbReference type="PROSITE" id="PS51159">
    <property type="entry name" value="CBM21"/>
    <property type="match status" value="1"/>
</dbReference>
<evidence type="ECO:0000313" key="3">
    <source>
        <dbReference type="Proteomes" id="UP000193922"/>
    </source>
</evidence>
<dbReference type="InterPro" id="IPR050782">
    <property type="entry name" value="PP1_regulatory_subunit_3"/>
</dbReference>
<proteinExistence type="predicted"/>
<dbReference type="STRING" id="61395.A0A1Y1W623"/>
<dbReference type="GeneID" id="63807086"/>
<dbReference type="Gene3D" id="2.60.40.2440">
    <property type="entry name" value="Carbohydrate binding type-21 domain"/>
    <property type="match status" value="1"/>
</dbReference>
<sequence>MPATSPRRLTLILRPQNKPTPHLPSVACTASGKRIKSCMKKSSSVCGQSGKVPRFVHFGATLEHTRWFYKSETPKHASADPRFESQDHETCGDELRLVPLRKPSPSFSPFEPSPVVLESVEYARGTLTGTIKVHNLAFEKQVSVRLTTDEWKTVVDVTAEFLRSVAPVDGVRPGVDRFRFKHPLKAEPTQVSICVRYGVNDQEFWDNNQGANYCFKLAAAAPKRAVSEPLVRKPQNNFAFAAPARRSPSPSYGVSAADASRYMRYSEAAFNEPPAQPAGYPLFAATSVVAQCCLCHGQPLLRRSAGVLAQVCQSSDAHRLALGCSPRLVTAADHLAPLLNTLA</sequence>
<keyword evidence="3" id="KW-1185">Reference proteome</keyword>
<dbReference type="Pfam" id="PF03370">
    <property type="entry name" value="CBM_21"/>
    <property type="match status" value="1"/>
</dbReference>
<organism evidence="2 3">
    <name type="scientific">Linderina pennispora</name>
    <dbReference type="NCBI Taxonomy" id="61395"/>
    <lineage>
        <taxon>Eukaryota</taxon>
        <taxon>Fungi</taxon>
        <taxon>Fungi incertae sedis</taxon>
        <taxon>Zoopagomycota</taxon>
        <taxon>Kickxellomycotina</taxon>
        <taxon>Kickxellomycetes</taxon>
        <taxon>Kickxellales</taxon>
        <taxon>Kickxellaceae</taxon>
        <taxon>Linderina</taxon>
    </lineage>
</organism>
<dbReference type="Proteomes" id="UP000193922">
    <property type="component" value="Unassembled WGS sequence"/>
</dbReference>
<dbReference type="GO" id="GO:0000164">
    <property type="term" value="C:protein phosphatase type 1 complex"/>
    <property type="evidence" value="ECO:0007669"/>
    <property type="project" value="TreeGrafter"/>
</dbReference>
<dbReference type="InterPro" id="IPR038175">
    <property type="entry name" value="CBM21_dom_sf"/>
</dbReference>
<protein>
    <recommendedName>
        <fullName evidence="1">CBM21 domain-containing protein</fullName>
    </recommendedName>
</protein>
<dbReference type="GO" id="GO:2001069">
    <property type="term" value="F:glycogen binding"/>
    <property type="evidence" value="ECO:0007669"/>
    <property type="project" value="TreeGrafter"/>
</dbReference>
<evidence type="ECO:0000313" key="2">
    <source>
        <dbReference type="EMBL" id="ORX68686.1"/>
    </source>
</evidence>
<evidence type="ECO:0000259" key="1">
    <source>
        <dbReference type="PROSITE" id="PS51159"/>
    </source>
</evidence>
<dbReference type="GO" id="GO:0008157">
    <property type="term" value="F:protein phosphatase 1 binding"/>
    <property type="evidence" value="ECO:0007669"/>
    <property type="project" value="TreeGrafter"/>
</dbReference>
<dbReference type="OrthoDB" id="1881at2759"/>
<accession>A0A1Y1W623</accession>
<dbReference type="GO" id="GO:0005979">
    <property type="term" value="P:regulation of glycogen biosynthetic process"/>
    <property type="evidence" value="ECO:0007669"/>
    <property type="project" value="TreeGrafter"/>
</dbReference>